<evidence type="ECO:0000313" key="3">
    <source>
        <dbReference type="EMBL" id="KAJ3562919.1"/>
    </source>
</evidence>
<feature type="region of interest" description="Disordered" evidence="1">
    <location>
        <begin position="141"/>
        <end position="166"/>
    </location>
</feature>
<evidence type="ECO:0008006" key="5">
    <source>
        <dbReference type="Google" id="ProtNLM"/>
    </source>
</evidence>
<evidence type="ECO:0000256" key="1">
    <source>
        <dbReference type="SAM" id="MobiDB-lite"/>
    </source>
</evidence>
<keyword evidence="2" id="KW-1133">Transmembrane helix</keyword>
<comment type="caution">
    <text evidence="3">The sequence shown here is derived from an EMBL/GenBank/DDBJ whole genome shotgun (WGS) entry which is preliminary data.</text>
</comment>
<proteinExistence type="predicted"/>
<protein>
    <recommendedName>
        <fullName evidence="5">Heterokaryon incompatibility domain-containing protein</fullName>
    </recommendedName>
</protein>
<evidence type="ECO:0000256" key="2">
    <source>
        <dbReference type="SAM" id="Phobius"/>
    </source>
</evidence>
<reference evidence="3" key="1">
    <citation type="submission" date="2022-07" db="EMBL/GenBank/DDBJ databases">
        <title>Genome Sequence of Leucocoprinus birnbaumii.</title>
        <authorList>
            <person name="Buettner E."/>
        </authorList>
    </citation>
    <scope>NUCLEOTIDE SEQUENCE</scope>
    <source>
        <strain evidence="3">VT141</strain>
    </source>
</reference>
<feature type="transmembrane region" description="Helical" evidence="2">
    <location>
        <begin position="531"/>
        <end position="552"/>
    </location>
</feature>
<dbReference type="SUPFAM" id="SSF56300">
    <property type="entry name" value="Metallo-dependent phosphatases"/>
    <property type="match status" value="1"/>
</dbReference>
<keyword evidence="4" id="KW-1185">Reference proteome</keyword>
<dbReference type="AlphaFoldDB" id="A0AAD5VKN9"/>
<keyword evidence="2" id="KW-0472">Membrane</keyword>
<dbReference type="InterPro" id="IPR029052">
    <property type="entry name" value="Metallo-depent_PP-like"/>
</dbReference>
<gene>
    <name evidence="3" type="ORF">NP233_g9278</name>
</gene>
<keyword evidence="2" id="KW-0812">Transmembrane</keyword>
<sequence>MGTNLNILDSCRFFVTNIRPLRLLQEERGVKGPLWFGQDPESLLHVPANILRLLSAIIFAPIWLTIPHVGRSIEELVKLLVWSIEWANVPDAVLLESPGSLMLKKETHSVSNGKYAVRGDKPTFLLKVTFEGKRIKRQEQVTMQEWGTKGGKDGNDTGSESSQSLQVHPNNYTAISYWMGSARVVFDKLGRKLDPQPEIDYAGNRDYSLRNRRNIAQALLDQYARARQPVNPGGRDVEYIWLDEFCLSDDNVPTTEEECEANRRTELGRLSDIFRRAKQVVVFCHVPNCPHTDLNHCPWINRLFTLGEILHARQVLVMNCFETRNPDSKLDSRITGVFSGHDFRTDIQACASRAERWHLYNIMQHATNSGAIPWQSAIHSLLVEAIRRDETDEEDRFRDHNMLGRALNGLLPRKAEISDLKGVNGWEDLAWLLELNQGFYNCTLLAAVCEVAAANVPEYRWWGRPIAPQEGTERLEALVTSIPVKLRLSRSLPPEPALSIIGPQSVPLTHWLQRDSRALYHRPEVKSLKRWMIGIAIVLIIAGFFSFARLSVSPGLPLIWATLITFVIIELLVGTIFVEHDVWFVVEDHTVVGRNAFRWLQSQDPSLTDAGELEWGPRQLIPEWSFHRPRQERNRLPEPVPVTLMDLRTGVWTRALATKRPNDMVVLAVHGSGITCMLLDRKEKVIGTTIADKVGMVNLPPFVLAQANKLATVYVGGRGSFIANGKAPRENSPTTVTSAQDKQLGFAV</sequence>
<accession>A0AAD5VKN9</accession>
<evidence type="ECO:0000313" key="4">
    <source>
        <dbReference type="Proteomes" id="UP001213000"/>
    </source>
</evidence>
<organism evidence="3 4">
    <name type="scientific">Leucocoprinus birnbaumii</name>
    <dbReference type="NCBI Taxonomy" id="56174"/>
    <lineage>
        <taxon>Eukaryota</taxon>
        <taxon>Fungi</taxon>
        <taxon>Dikarya</taxon>
        <taxon>Basidiomycota</taxon>
        <taxon>Agaricomycotina</taxon>
        <taxon>Agaricomycetes</taxon>
        <taxon>Agaricomycetidae</taxon>
        <taxon>Agaricales</taxon>
        <taxon>Agaricineae</taxon>
        <taxon>Agaricaceae</taxon>
        <taxon>Leucocoprinus</taxon>
    </lineage>
</organism>
<feature type="transmembrane region" description="Helical" evidence="2">
    <location>
        <begin position="558"/>
        <end position="578"/>
    </location>
</feature>
<dbReference type="Proteomes" id="UP001213000">
    <property type="component" value="Unassembled WGS sequence"/>
</dbReference>
<name>A0AAD5VKN9_9AGAR</name>
<dbReference type="EMBL" id="JANIEX010000816">
    <property type="protein sequence ID" value="KAJ3562919.1"/>
    <property type="molecule type" value="Genomic_DNA"/>
</dbReference>